<dbReference type="RefSeq" id="XP_009024926.1">
    <property type="nucleotide sequence ID" value="XM_009026678.1"/>
</dbReference>
<evidence type="ECO:0000256" key="2">
    <source>
        <dbReference type="ARBA" id="ARBA00008768"/>
    </source>
</evidence>
<reference evidence="8" key="3">
    <citation type="submission" date="2015-06" db="UniProtKB">
        <authorList>
            <consortium name="EnsemblMetazoa"/>
        </authorList>
    </citation>
    <scope>IDENTIFICATION</scope>
</reference>
<dbReference type="OrthoDB" id="10021323at2759"/>
<dbReference type="InParanoid" id="T1G649"/>
<dbReference type="HOGENOM" id="CLU_2580637_0_0_1"/>
<dbReference type="EnsemblMetazoa" id="HelroT85956">
    <property type="protein sequence ID" value="HelroP85956"/>
    <property type="gene ID" value="HelroG85956"/>
</dbReference>
<gene>
    <name evidence="8" type="primary">20216546</name>
    <name evidence="7" type="ORF">HELRODRAFT_85956</name>
</gene>
<dbReference type="Proteomes" id="UP000015101">
    <property type="component" value="Unassembled WGS sequence"/>
</dbReference>
<reference evidence="7 9" key="2">
    <citation type="journal article" date="2013" name="Nature">
        <title>Insights into bilaterian evolution from three spiralian genomes.</title>
        <authorList>
            <person name="Simakov O."/>
            <person name="Marletaz F."/>
            <person name="Cho S.J."/>
            <person name="Edsinger-Gonzales E."/>
            <person name="Havlak P."/>
            <person name="Hellsten U."/>
            <person name="Kuo D.H."/>
            <person name="Larsson T."/>
            <person name="Lv J."/>
            <person name="Arendt D."/>
            <person name="Savage R."/>
            <person name="Osoegawa K."/>
            <person name="de Jong P."/>
            <person name="Grimwood J."/>
            <person name="Chapman J.A."/>
            <person name="Shapiro H."/>
            <person name="Aerts A."/>
            <person name="Otillar R.P."/>
            <person name="Terry A.Y."/>
            <person name="Boore J.L."/>
            <person name="Grigoriev I.V."/>
            <person name="Lindberg D.R."/>
            <person name="Seaver E.C."/>
            <person name="Weisblat D.A."/>
            <person name="Putnam N.H."/>
            <person name="Rokhsar D.S."/>
        </authorList>
    </citation>
    <scope>NUCLEOTIDE SEQUENCE</scope>
</reference>
<dbReference type="InterPro" id="IPR011061">
    <property type="entry name" value="Hirudin/antistatin"/>
</dbReference>
<name>T1G649_HELRO</name>
<evidence type="ECO:0000256" key="3">
    <source>
        <dbReference type="ARBA" id="ARBA00022525"/>
    </source>
</evidence>
<dbReference type="EMBL" id="KB097487">
    <property type="protein sequence ID" value="ESN96970.1"/>
    <property type="molecule type" value="Genomic_DNA"/>
</dbReference>
<evidence type="ECO:0000256" key="1">
    <source>
        <dbReference type="ARBA" id="ARBA00004613"/>
    </source>
</evidence>
<dbReference type="GO" id="GO:0005576">
    <property type="term" value="C:extracellular region"/>
    <property type="evidence" value="ECO:0007669"/>
    <property type="project" value="UniProtKB-SubCell"/>
</dbReference>
<evidence type="ECO:0000313" key="7">
    <source>
        <dbReference type="EMBL" id="ESN96970.1"/>
    </source>
</evidence>
<keyword evidence="9" id="KW-1185">Reference proteome</keyword>
<evidence type="ECO:0000259" key="6">
    <source>
        <dbReference type="PROSITE" id="PS51252"/>
    </source>
</evidence>
<dbReference type="GeneID" id="20216546"/>
<proteinExistence type="inferred from homology"/>
<protein>
    <recommendedName>
        <fullName evidence="6">Antistasin-like domain-containing protein</fullName>
    </recommendedName>
</protein>
<comment type="subcellular location">
    <subcellularLocation>
        <location evidence="1">Secreted</location>
    </subcellularLocation>
</comment>
<evidence type="ECO:0000313" key="9">
    <source>
        <dbReference type="Proteomes" id="UP000015101"/>
    </source>
</evidence>
<dbReference type="InterPro" id="IPR004094">
    <property type="entry name" value="Antistasin-like"/>
</dbReference>
<evidence type="ECO:0000256" key="5">
    <source>
        <dbReference type="ARBA" id="ARBA00022900"/>
    </source>
</evidence>
<dbReference type="Gene3D" id="2.10.22.10">
    <property type="entry name" value="Antistasin, domain 1"/>
    <property type="match status" value="1"/>
</dbReference>
<dbReference type="CTD" id="20216546"/>
<dbReference type="PROSITE" id="PS51252">
    <property type="entry name" value="ANTISTASIN"/>
    <property type="match status" value="1"/>
</dbReference>
<sequence>CDDSICARGCPSEYEYDHNGCRKCLCKGCSGRQCRMRCPLGFTTDEQGCQSFCTCNTEETVCKNIWCTAPRVCNPRNGRCGEYSHFNSA</sequence>
<organism evidence="8 9">
    <name type="scientific">Helobdella robusta</name>
    <name type="common">Californian leech</name>
    <dbReference type="NCBI Taxonomy" id="6412"/>
    <lineage>
        <taxon>Eukaryota</taxon>
        <taxon>Metazoa</taxon>
        <taxon>Spiralia</taxon>
        <taxon>Lophotrochozoa</taxon>
        <taxon>Annelida</taxon>
        <taxon>Clitellata</taxon>
        <taxon>Hirudinea</taxon>
        <taxon>Rhynchobdellida</taxon>
        <taxon>Glossiphoniidae</taxon>
        <taxon>Helobdella</taxon>
    </lineage>
</organism>
<dbReference type="GO" id="GO:0004867">
    <property type="term" value="F:serine-type endopeptidase inhibitor activity"/>
    <property type="evidence" value="ECO:0007669"/>
    <property type="project" value="UniProtKB-KW"/>
</dbReference>
<dbReference type="SMR" id="T1G649"/>
<evidence type="ECO:0000256" key="4">
    <source>
        <dbReference type="ARBA" id="ARBA00022690"/>
    </source>
</evidence>
<feature type="domain" description="Antistasin-like" evidence="6">
    <location>
        <begin position="29"/>
        <end position="55"/>
    </location>
</feature>
<dbReference type="KEGG" id="hro:HELRODRAFT_85956"/>
<keyword evidence="4" id="KW-0646">Protease inhibitor</keyword>
<dbReference type="SUPFAM" id="SSF57262">
    <property type="entry name" value="Leech antihemostatic proteins"/>
    <property type="match status" value="1"/>
</dbReference>
<evidence type="ECO:0000313" key="8">
    <source>
        <dbReference type="EnsemblMetazoa" id="HelroP85956"/>
    </source>
</evidence>
<keyword evidence="5" id="KW-0722">Serine protease inhibitor</keyword>
<dbReference type="EMBL" id="AMQM01006551">
    <property type="status" value="NOT_ANNOTATED_CDS"/>
    <property type="molecule type" value="Genomic_DNA"/>
</dbReference>
<dbReference type="AlphaFoldDB" id="T1G649"/>
<accession>T1G649</accession>
<comment type="similarity">
    <text evidence="2">Belongs to the protease inhibitor I15 (antistasin) family.</text>
</comment>
<dbReference type="Pfam" id="PF02822">
    <property type="entry name" value="Antistasin"/>
    <property type="match status" value="1"/>
</dbReference>
<keyword evidence="3" id="KW-0964">Secreted</keyword>
<reference evidence="9" key="1">
    <citation type="submission" date="2012-12" db="EMBL/GenBank/DDBJ databases">
        <authorList>
            <person name="Hellsten U."/>
            <person name="Grimwood J."/>
            <person name="Chapman J.A."/>
            <person name="Shapiro H."/>
            <person name="Aerts A."/>
            <person name="Otillar R.P."/>
            <person name="Terry A.Y."/>
            <person name="Boore J.L."/>
            <person name="Simakov O."/>
            <person name="Marletaz F."/>
            <person name="Cho S.-J."/>
            <person name="Edsinger-Gonzales E."/>
            <person name="Havlak P."/>
            <person name="Kuo D.-H."/>
            <person name="Larsson T."/>
            <person name="Lv J."/>
            <person name="Arendt D."/>
            <person name="Savage R."/>
            <person name="Osoegawa K."/>
            <person name="de Jong P."/>
            <person name="Lindberg D.R."/>
            <person name="Seaver E.C."/>
            <person name="Weisblat D.A."/>
            <person name="Putnam N.H."/>
            <person name="Grigoriev I.V."/>
            <person name="Rokhsar D.S."/>
        </authorList>
    </citation>
    <scope>NUCLEOTIDE SEQUENCE</scope>
</reference>